<dbReference type="RefSeq" id="WP_272132635.1">
    <property type="nucleotide sequence ID" value="NZ_JAQLOI010000001.1"/>
</dbReference>
<reference evidence="1 2" key="1">
    <citation type="submission" date="2023-01" db="EMBL/GenBank/DDBJ databases">
        <title>Vibrio sp. KJ40-1 sp.nov, isolated from marine algae.</title>
        <authorList>
            <person name="Butt M."/>
            <person name="Kim J.M.J."/>
            <person name="Jeon C.O.C."/>
        </authorList>
    </citation>
    <scope>NUCLEOTIDE SEQUENCE [LARGE SCALE GENOMIC DNA]</scope>
    <source>
        <strain evidence="1 2">KJ40-1</strain>
    </source>
</reference>
<evidence type="ECO:0000313" key="2">
    <source>
        <dbReference type="Proteomes" id="UP001210678"/>
    </source>
</evidence>
<accession>A0ABT4YMB5</accession>
<sequence>MIFIIVFVTSLVLFIGITYNNWTSIKEATLNKKTHVELFSNSARAFLESQESLLEVLGVHLITQHGFPKQPIHDTVLDNSMDTYPAFL</sequence>
<gene>
    <name evidence="1" type="ORF">PGX00_02765</name>
</gene>
<dbReference type="EMBL" id="JAQLOI010000001">
    <property type="protein sequence ID" value="MDB1122692.1"/>
    <property type="molecule type" value="Genomic_DNA"/>
</dbReference>
<comment type="caution">
    <text evidence="1">The sequence shown here is derived from an EMBL/GenBank/DDBJ whole genome shotgun (WGS) entry which is preliminary data.</text>
</comment>
<name>A0ABT4YMB5_9VIBR</name>
<dbReference type="Proteomes" id="UP001210678">
    <property type="component" value="Unassembled WGS sequence"/>
</dbReference>
<proteinExistence type="predicted"/>
<evidence type="ECO:0000313" key="1">
    <source>
        <dbReference type="EMBL" id="MDB1122692.1"/>
    </source>
</evidence>
<protein>
    <submittedName>
        <fullName evidence="1">Uncharacterized protein</fullName>
    </submittedName>
</protein>
<keyword evidence="2" id="KW-1185">Reference proteome</keyword>
<organism evidence="1 2">
    <name type="scientific">Vibrio algarum</name>
    <dbReference type="NCBI Taxonomy" id="3020714"/>
    <lineage>
        <taxon>Bacteria</taxon>
        <taxon>Pseudomonadati</taxon>
        <taxon>Pseudomonadota</taxon>
        <taxon>Gammaproteobacteria</taxon>
        <taxon>Vibrionales</taxon>
        <taxon>Vibrionaceae</taxon>
        <taxon>Vibrio</taxon>
    </lineage>
</organism>